<comment type="caution">
    <text evidence="1">The sequence shown here is derived from an EMBL/GenBank/DDBJ whole genome shotgun (WGS) entry which is preliminary data.</text>
</comment>
<dbReference type="Proteomes" id="UP000789390">
    <property type="component" value="Unassembled WGS sequence"/>
</dbReference>
<accession>A0A8J2WCA3</accession>
<evidence type="ECO:0000313" key="2">
    <source>
        <dbReference type="Proteomes" id="UP000789390"/>
    </source>
</evidence>
<evidence type="ECO:0000313" key="1">
    <source>
        <dbReference type="EMBL" id="CAH0112599.1"/>
    </source>
</evidence>
<gene>
    <name evidence="1" type="ORF">DGAL_LOCUS16334</name>
</gene>
<dbReference type="EMBL" id="CAKKLH010000328">
    <property type="protein sequence ID" value="CAH0112599.1"/>
    <property type="molecule type" value="Genomic_DNA"/>
</dbReference>
<proteinExistence type="predicted"/>
<sequence length="61" mass="7118">MSTANYCNVGPLIGYQAEHGKDLRPYQQHSGVSQVRQRLKTQCCLHYNEELWNQVNQKQIL</sequence>
<dbReference type="AlphaFoldDB" id="A0A8J2WCA3"/>
<name>A0A8J2WCA3_9CRUS</name>
<protein>
    <submittedName>
        <fullName evidence="1">Uncharacterized protein</fullName>
    </submittedName>
</protein>
<reference evidence="1" key="1">
    <citation type="submission" date="2021-11" db="EMBL/GenBank/DDBJ databases">
        <authorList>
            <person name="Schell T."/>
        </authorList>
    </citation>
    <scope>NUCLEOTIDE SEQUENCE</scope>
    <source>
        <strain evidence="1">M5</strain>
    </source>
</reference>
<organism evidence="1 2">
    <name type="scientific">Daphnia galeata</name>
    <dbReference type="NCBI Taxonomy" id="27404"/>
    <lineage>
        <taxon>Eukaryota</taxon>
        <taxon>Metazoa</taxon>
        <taxon>Ecdysozoa</taxon>
        <taxon>Arthropoda</taxon>
        <taxon>Crustacea</taxon>
        <taxon>Branchiopoda</taxon>
        <taxon>Diplostraca</taxon>
        <taxon>Cladocera</taxon>
        <taxon>Anomopoda</taxon>
        <taxon>Daphniidae</taxon>
        <taxon>Daphnia</taxon>
    </lineage>
</organism>
<keyword evidence="2" id="KW-1185">Reference proteome</keyword>